<evidence type="ECO:0000256" key="7">
    <source>
        <dbReference type="PROSITE-ProRule" id="PRU00125"/>
    </source>
</evidence>
<evidence type="ECO:0000256" key="1">
    <source>
        <dbReference type="ARBA" id="ARBA00004123"/>
    </source>
</evidence>
<dbReference type="EMBL" id="JANBQB010000448">
    <property type="protein sequence ID" value="KAJ1976266.1"/>
    <property type="molecule type" value="Genomic_DNA"/>
</dbReference>
<evidence type="ECO:0000313" key="11">
    <source>
        <dbReference type="Proteomes" id="UP001151582"/>
    </source>
</evidence>
<dbReference type="GO" id="GO:0005737">
    <property type="term" value="C:cytoplasm"/>
    <property type="evidence" value="ECO:0007669"/>
    <property type="project" value="TreeGrafter"/>
</dbReference>
<dbReference type="CDD" id="cd09326">
    <property type="entry name" value="LIM_CRP_like"/>
    <property type="match status" value="1"/>
</dbReference>
<gene>
    <name evidence="10" type="ORF">H4R34_004040</name>
</gene>
<dbReference type="InterPro" id="IPR001781">
    <property type="entry name" value="Znf_LIM"/>
</dbReference>
<dbReference type="GO" id="GO:0005634">
    <property type="term" value="C:nucleus"/>
    <property type="evidence" value="ECO:0007669"/>
    <property type="project" value="UniProtKB-SubCell"/>
</dbReference>
<organism evidence="10 11">
    <name type="scientific">Dimargaris verticillata</name>
    <dbReference type="NCBI Taxonomy" id="2761393"/>
    <lineage>
        <taxon>Eukaryota</taxon>
        <taxon>Fungi</taxon>
        <taxon>Fungi incertae sedis</taxon>
        <taxon>Zoopagomycota</taxon>
        <taxon>Kickxellomycotina</taxon>
        <taxon>Dimargaritomycetes</taxon>
        <taxon>Dimargaritales</taxon>
        <taxon>Dimargaritaceae</taxon>
        <taxon>Dimargaris</taxon>
    </lineage>
</organism>
<evidence type="ECO:0000313" key="10">
    <source>
        <dbReference type="EMBL" id="KAJ1976266.1"/>
    </source>
</evidence>
<feature type="region of interest" description="Disordered" evidence="8">
    <location>
        <begin position="78"/>
        <end position="175"/>
    </location>
</feature>
<dbReference type="PANTHER" id="PTHR24215:SF35">
    <property type="entry name" value="MUSCLE LIM PROTEIN MLP84B"/>
    <property type="match status" value="1"/>
</dbReference>
<comment type="subcellular location">
    <subcellularLocation>
        <location evidence="1">Nucleus</location>
    </subcellularLocation>
</comment>
<dbReference type="Gene3D" id="2.10.110.10">
    <property type="entry name" value="Cysteine Rich Protein"/>
    <property type="match status" value="2"/>
</dbReference>
<evidence type="ECO:0000259" key="9">
    <source>
        <dbReference type="PROSITE" id="PS50023"/>
    </source>
</evidence>
<dbReference type="FunFam" id="2.10.110.10:FF:000001">
    <property type="entry name" value="Cysteine and glycine-rich protein 1"/>
    <property type="match status" value="1"/>
</dbReference>
<dbReference type="SUPFAM" id="SSF57716">
    <property type="entry name" value="Glucocorticoid receptor-like (DNA-binding domain)"/>
    <property type="match status" value="3"/>
</dbReference>
<feature type="domain" description="LIM zinc-binding" evidence="9">
    <location>
        <begin position="207"/>
        <end position="268"/>
    </location>
</feature>
<dbReference type="GO" id="GO:0030036">
    <property type="term" value="P:actin cytoskeleton organization"/>
    <property type="evidence" value="ECO:0007669"/>
    <property type="project" value="TreeGrafter"/>
</dbReference>
<dbReference type="AlphaFoldDB" id="A0A9W8ECL0"/>
<feature type="compositionally biased region" description="Polar residues" evidence="8">
    <location>
        <begin position="82"/>
        <end position="99"/>
    </location>
</feature>
<feature type="compositionally biased region" description="Low complexity" evidence="8">
    <location>
        <begin position="111"/>
        <end position="126"/>
    </location>
</feature>
<evidence type="ECO:0000256" key="8">
    <source>
        <dbReference type="SAM" id="MobiDB-lite"/>
    </source>
</evidence>
<proteinExistence type="predicted"/>
<keyword evidence="5 7" id="KW-0440">LIM domain</keyword>
<dbReference type="PROSITE" id="PS00478">
    <property type="entry name" value="LIM_DOMAIN_1"/>
    <property type="match status" value="1"/>
</dbReference>
<reference evidence="10" key="1">
    <citation type="submission" date="2022-07" db="EMBL/GenBank/DDBJ databases">
        <title>Phylogenomic reconstructions and comparative analyses of Kickxellomycotina fungi.</title>
        <authorList>
            <person name="Reynolds N.K."/>
            <person name="Stajich J.E."/>
            <person name="Barry K."/>
            <person name="Grigoriev I.V."/>
            <person name="Crous P."/>
            <person name="Smith M.E."/>
        </authorList>
    </citation>
    <scope>NUCLEOTIDE SEQUENCE</scope>
    <source>
        <strain evidence="10">RSA 567</strain>
    </source>
</reference>
<keyword evidence="6" id="KW-0539">Nucleus</keyword>
<feature type="domain" description="LIM zinc-binding" evidence="9">
    <location>
        <begin position="1"/>
        <end position="47"/>
    </location>
</feature>
<dbReference type="OrthoDB" id="8062037at2759"/>
<feature type="compositionally biased region" description="Low complexity" evidence="8">
    <location>
        <begin position="133"/>
        <end position="144"/>
    </location>
</feature>
<dbReference type="PANTHER" id="PTHR24215">
    <property type="entry name" value="RHO-GTPASE-ACTIVATING PROTEIN LRG1"/>
    <property type="match status" value="1"/>
</dbReference>
<keyword evidence="2 7" id="KW-0479">Metal-binding</keyword>
<keyword evidence="3" id="KW-0677">Repeat</keyword>
<evidence type="ECO:0000256" key="6">
    <source>
        <dbReference type="ARBA" id="ARBA00023242"/>
    </source>
</evidence>
<name>A0A9W8ECL0_9FUNG</name>
<evidence type="ECO:0000256" key="2">
    <source>
        <dbReference type="ARBA" id="ARBA00022723"/>
    </source>
</evidence>
<keyword evidence="4 7" id="KW-0862">Zinc</keyword>
<evidence type="ECO:0000256" key="3">
    <source>
        <dbReference type="ARBA" id="ARBA00022737"/>
    </source>
</evidence>
<protein>
    <recommendedName>
        <fullName evidence="9">LIM zinc-binding domain-containing protein</fullName>
    </recommendedName>
</protein>
<dbReference type="Pfam" id="PF00412">
    <property type="entry name" value="LIM"/>
    <property type="match status" value="2"/>
</dbReference>
<sequence>MEYGPNGPWHRSCLTCASCHTRLDSNRLVDKDGEAYCRLCHNRLFGPRGYKLAGGTTAPTDSPTASPINAASTRLVGVTGGLNRSPSVPTTPSRRTAQAETPGFATWGHNSENPTTSTSPGTPASPHETSHPTTTEAAAAVAETLRSTASPMVAPATPPRTKPLVAPPSDANVSPSTIFRSQRGWSISSSGSPAFVPRKLNLPIHNDQCARCRKTVYAAEMVNGTAGKKYHRLCFKCTECNRKLDAGNLTENDDLPYCKRCYSKLFGPKGYGYAGGAAFLTTEGSAR</sequence>
<keyword evidence="11" id="KW-1185">Reference proteome</keyword>
<dbReference type="SMART" id="SM00132">
    <property type="entry name" value="LIM"/>
    <property type="match status" value="2"/>
</dbReference>
<dbReference type="PROSITE" id="PS50023">
    <property type="entry name" value="LIM_DOMAIN_2"/>
    <property type="match status" value="2"/>
</dbReference>
<evidence type="ECO:0000256" key="5">
    <source>
        <dbReference type="ARBA" id="ARBA00023038"/>
    </source>
</evidence>
<dbReference type="Proteomes" id="UP001151582">
    <property type="component" value="Unassembled WGS sequence"/>
</dbReference>
<dbReference type="GO" id="GO:0046872">
    <property type="term" value="F:metal ion binding"/>
    <property type="evidence" value="ECO:0007669"/>
    <property type="project" value="UniProtKB-KW"/>
</dbReference>
<accession>A0A9W8ECL0</accession>
<comment type="caution">
    <text evidence="10">The sequence shown here is derived from an EMBL/GenBank/DDBJ whole genome shotgun (WGS) entry which is preliminary data.</text>
</comment>
<evidence type="ECO:0000256" key="4">
    <source>
        <dbReference type="ARBA" id="ARBA00022833"/>
    </source>
</evidence>